<dbReference type="InterPro" id="IPR036582">
    <property type="entry name" value="Mao_N_sf"/>
</dbReference>
<dbReference type="PANTHER" id="PTHR40050">
    <property type="entry name" value="INNER SPORE COAT PROTEIN H"/>
    <property type="match status" value="1"/>
</dbReference>
<keyword evidence="3" id="KW-0167">Capsid protein</keyword>
<dbReference type="SUPFAM" id="SSF55383">
    <property type="entry name" value="Copper amine oxidase, domain N"/>
    <property type="match status" value="1"/>
</dbReference>
<evidence type="ECO:0000259" key="2">
    <source>
        <dbReference type="Pfam" id="PF07833"/>
    </source>
</evidence>
<evidence type="ECO:0000256" key="1">
    <source>
        <dbReference type="SAM" id="MobiDB-lite"/>
    </source>
</evidence>
<dbReference type="RefSeq" id="WP_209862974.1">
    <property type="nucleotide sequence ID" value="NZ_JAGGLD010000004.1"/>
</dbReference>
<dbReference type="InterPro" id="IPR012854">
    <property type="entry name" value="Cu_amine_oxidase-like_N"/>
</dbReference>
<dbReference type="Proteomes" id="UP001519288">
    <property type="component" value="Unassembled WGS sequence"/>
</dbReference>
<feature type="region of interest" description="Disordered" evidence="1">
    <location>
        <begin position="316"/>
        <end position="362"/>
    </location>
</feature>
<gene>
    <name evidence="3" type="ORF">J2Z69_002551</name>
</gene>
<keyword evidence="3" id="KW-0946">Virion</keyword>
<evidence type="ECO:0000313" key="4">
    <source>
        <dbReference type="Proteomes" id="UP001519288"/>
    </source>
</evidence>
<keyword evidence="4" id="KW-1185">Reference proteome</keyword>
<sequence>MLNVVFKKMAVASLAAVMVLSSGSFIGSRNVAHAESEVTPSYTTIFQKDKIIKVNVTIADADWKGMLASPLDKAYKKVTVDVDGHVLNNVGFSTKGNLTLTSVAAMKDSDRYSFRLKFDKYDKTQSLLGLDKMVLNNSYTDPSYMREYLHYEALRAIGMDAPLTAFTNLYINGKLYGFYLGVESVADSYLKRNYGENAATDGVLYDTEEQSYLQYKEGSEYESITYETGKKDNKASLKTFIKTLNAMPAGEKGDIESVLDVDSALKYIASNAVLGNYDSYNGDKGHNFLLYGNASGKFTVVPWDFNMSYNGYSGGGGPGGERPGATDAGKLKDTTSTTTSAKSTVPTTTKGAEGGTSTAATTAGTNTSAITASIDNPTLGINIDKVPMINNLLKVPAYKAKYLSYVSELVKQLKTTPARITGLAQLIRPFVQNDPTKFYTLEQFDSNIKYSTLPDASGGGMQGGGTPPGGFTPPAGMEGMKPPEGSTPAAPPTGDMNGTQPTPPTGGQAPGQGMGMMASGSIMTFVYNRLVNLQGQLGLPLTSLPATEDSTESGQGSSKGIAVQLNGKRLAINGQQPVMRKGTVLVPARSILQSFGATVNWNASSKKVTVKKDQNTLVLTLGSRAATINGQTFTLSASAEIVGGSTLVPVRFIAEALSMKVYWTNESQTVYISSK</sequence>
<proteinExistence type="predicted"/>
<name>A0ABS4JKJ9_9BACL</name>
<organism evidence="3 4">
    <name type="scientific">Paenibacillus shirakamiensis</name>
    <dbReference type="NCBI Taxonomy" id="1265935"/>
    <lineage>
        <taxon>Bacteria</taxon>
        <taxon>Bacillati</taxon>
        <taxon>Bacillota</taxon>
        <taxon>Bacilli</taxon>
        <taxon>Bacillales</taxon>
        <taxon>Paenibacillaceae</taxon>
        <taxon>Paenibacillus</taxon>
    </lineage>
</organism>
<feature type="domain" description="Copper amine oxidase-like N-terminal" evidence="2">
    <location>
        <begin position="565"/>
        <end position="672"/>
    </location>
</feature>
<dbReference type="Pfam" id="PF07833">
    <property type="entry name" value="Cu_amine_oxidN1"/>
    <property type="match status" value="1"/>
</dbReference>
<evidence type="ECO:0000313" key="3">
    <source>
        <dbReference type="EMBL" id="MBP2001506.1"/>
    </source>
</evidence>
<dbReference type="PANTHER" id="PTHR40050:SF1">
    <property type="entry name" value="INNER SPORE COAT PROTEIN H"/>
    <property type="match status" value="1"/>
</dbReference>
<protein>
    <submittedName>
        <fullName evidence="3">Spore coat protein CotH</fullName>
    </submittedName>
</protein>
<feature type="compositionally biased region" description="Low complexity" evidence="1">
    <location>
        <begin position="334"/>
        <end position="362"/>
    </location>
</feature>
<dbReference type="EMBL" id="JAGGLD010000004">
    <property type="protein sequence ID" value="MBP2001506.1"/>
    <property type="molecule type" value="Genomic_DNA"/>
</dbReference>
<feature type="compositionally biased region" description="Gly residues" evidence="1">
    <location>
        <begin position="457"/>
        <end position="468"/>
    </location>
</feature>
<dbReference type="InterPro" id="IPR014867">
    <property type="entry name" value="Spore_coat_CotH_CotH2/3/7"/>
</dbReference>
<accession>A0ABS4JKJ9</accession>
<feature type="region of interest" description="Disordered" evidence="1">
    <location>
        <begin position="454"/>
        <end position="515"/>
    </location>
</feature>
<reference evidence="3 4" key="1">
    <citation type="submission" date="2021-03" db="EMBL/GenBank/DDBJ databases">
        <title>Genomic Encyclopedia of Type Strains, Phase IV (KMG-IV): sequencing the most valuable type-strain genomes for metagenomic binning, comparative biology and taxonomic classification.</title>
        <authorList>
            <person name="Goeker M."/>
        </authorList>
    </citation>
    <scope>NUCLEOTIDE SEQUENCE [LARGE SCALE GENOMIC DNA]</scope>
    <source>
        <strain evidence="3 4">DSM 26806</strain>
    </source>
</reference>
<dbReference type="Pfam" id="PF08757">
    <property type="entry name" value="CotH"/>
    <property type="match status" value="1"/>
</dbReference>
<dbReference type="Gene3D" id="3.30.457.10">
    <property type="entry name" value="Copper amine oxidase-like, N-terminal domain"/>
    <property type="match status" value="1"/>
</dbReference>
<comment type="caution">
    <text evidence="3">The sequence shown here is derived from an EMBL/GenBank/DDBJ whole genome shotgun (WGS) entry which is preliminary data.</text>
</comment>